<dbReference type="Proteomes" id="UP001383192">
    <property type="component" value="Unassembled WGS sequence"/>
</dbReference>
<feature type="region of interest" description="Disordered" evidence="1">
    <location>
        <begin position="1"/>
        <end position="110"/>
    </location>
</feature>
<protein>
    <submittedName>
        <fullName evidence="2">Uncharacterized protein</fullName>
    </submittedName>
</protein>
<organism evidence="2 3">
    <name type="scientific">Paramarasmius palmivorus</name>
    <dbReference type="NCBI Taxonomy" id="297713"/>
    <lineage>
        <taxon>Eukaryota</taxon>
        <taxon>Fungi</taxon>
        <taxon>Dikarya</taxon>
        <taxon>Basidiomycota</taxon>
        <taxon>Agaricomycotina</taxon>
        <taxon>Agaricomycetes</taxon>
        <taxon>Agaricomycetidae</taxon>
        <taxon>Agaricales</taxon>
        <taxon>Marasmiineae</taxon>
        <taxon>Marasmiaceae</taxon>
        <taxon>Paramarasmius</taxon>
    </lineage>
</organism>
<feature type="compositionally biased region" description="Acidic residues" evidence="1">
    <location>
        <begin position="382"/>
        <end position="398"/>
    </location>
</feature>
<feature type="compositionally biased region" description="Polar residues" evidence="1">
    <location>
        <begin position="474"/>
        <end position="511"/>
    </location>
</feature>
<keyword evidence="3" id="KW-1185">Reference proteome</keyword>
<feature type="compositionally biased region" description="Basic and acidic residues" evidence="1">
    <location>
        <begin position="304"/>
        <end position="321"/>
    </location>
</feature>
<feature type="region of interest" description="Disordered" evidence="1">
    <location>
        <begin position="195"/>
        <end position="529"/>
    </location>
</feature>
<feature type="compositionally biased region" description="Polar residues" evidence="1">
    <location>
        <begin position="563"/>
        <end position="581"/>
    </location>
</feature>
<name>A0AAW0D5P7_9AGAR</name>
<feature type="compositionally biased region" description="Polar residues" evidence="1">
    <location>
        <begin position="247"/>
        <end position="264"/>
    </location>
</feature>
<feature type="compositionally biased region" description="Basic and acidic residues" evidence="1">
    <location>
        <begin position="514"/>
        <end position="525"/>
    </location>
</feature>
<comment type="caution">
    <text evidence="2">The sequence shown here is derived from an EMBL/GenBank/DDBJ whole genome shotgun (WGS) entry which is preliminary data.</text>
</comment>
<accession>A0AAW0D5P7</accession>
<feature type="compositionally biased region" description="Basic and acidic residues" evidence="1">
    <location>
        <begin position="280"/>
        <end position="291"/>
    </location>
</feature>
<gene>
    <name evidence="2" type="ORF">VNI00_006261</name>
</gene>
<feature type="compositionally biased region" description="Polar residues" evidence="1">
    <location>
        <begin position="50"/>
        <end position="59"/>
    </location>
</feature>
<feature type="compositionally biased region" description="Basic and acidic residues" evidence="1">
    <location>
        <begin position="223"/>
        <end position="235"/>
    </location>
</feature>
<proteinExistence type="predicted"/>
<evidence type="ECO:0000256" key="1">
    <source>
        <dbReference type="SAM" id="MobiDB-lite"/>
    </source>
</evidence>
<feature type="region of interest" description="Disordered" evidence="1">
    <location>
        <begin position="563"/>
        <end position="616"/>
    </location>
</feature>
<feature type="compositionally biased region" description="Polar residues" evidence="1">
    <location>
        <begin position="365"/>
        <end position="380"/>
    </location>
</feature>
<feature type="compositionally biased region" description="Basic residues" evidence="1">
    <location>
        <begin position="26"/>
        <end position="36"/>
    </location>
</feature>
<sequence length="698" mass="76416">MKRRRQSKARPIDEDQQDLDLDVPLVKRRKNGPRRKIVSDVQPSFPDKQPFSTSNNPDTRNGEAHLASEDQTHFNISVSRPGSPLSPFSELEEVEDSTESKPDQHVAPPDVPVEIETQNNDVLSDDCPTKHDNLVSDQLRETIVSWSGQVYANKRSAKSQFNTELKTAECQWIAEYKDRQILNKYSAEDDITDTHLVPEPEVSQMNESTLEPLNATGENESEPPTKKADDVRSKSCDVVGPVAPYASKNSPSISEDTKVLTNEPISCDELAKTADGPRANSDDTTRSKDNVNEVQSQASCENIVEPKPEANHELETQRDSDDSGPVEAAPSAVESLEEDKDSDTVTVGSNIDVEMAKESEEPIEQVTSLENATDGTTCPGTESEETELISEIVQDESDQDPKMAIDKEENGQAQMDESASPAPVITSRCAETMSTTDNGDTSLEEEKVEDASRHQSQRSKTIDDVTHDHDPECQTEQEGSCSNNTADTGTTDGMTPSNMTVVDHTGQSPMSTAEELHQIHEEQGTTRKPTISVAVDQGNAPQDKSEINDGDIDDAAADLIREQPTSPHSRSHNESYLSGSLFSAPSSPIRRRRSSHARSGKTAGQPARADNADEARPPREITLAPLNSTVLHPTEVASTPGRSLGDILDGMFGNLLELEVSVVNQDTQRAQEHLDEVHTQFNVVRDRVAQLSRLMTGT</sequence>
<feature type="compositionally biased region" description="Polar residues" evidence="1">
    <location>
        <begin position="432"/>
        <end position="441"/>
    </location>
</feature>
<feature type="compositionally biased region" description="Basic and acidic residues" evidence="1">
    <location>
        <begin position="60"/>
        <end position="72"/>
    </location>
</feature>
<evidence type="ECO:0000313" key="2">
    <source>
        <dbReference type="EMBL" id="KAK7047933.1"/>
    </source>
</evidence>
<feature type="compositionally biased region" description="Basic and acidic residues" evidence="1">
    <location>
        <begin position="399"/>
        <end position="410"/>
    </location>
</feature>
<dbReference type="AlphaFoldDB" id="A0AAW0D5P7"/>
<feature type="compositionally biased region" description="Basic and acidic residues" evidence="1">
    <location>
        <begin position="460"/>
        <end position="472"/>
    </location>
</feature>
<reference evidence="2 3" key="1">
    <citation type="submission" date="2024-01" db="EMBL/GenBank/DDBJ databases">
        <title>A draft genome for a cacao thread blight-causing isolate of Paramarasmius palmivorus.</title>
        <authorList>
            <person name="Baruah I.K."/>
            <person name="Bukari Y."/>
            <person name="Amoako-Attah I."/>
            <person name="Meinhardt L.W."/>
            <person name="Bailey B.A."/>
            <person name="Cohen S.P."/>
        </authorList>
    </citation>
    <scope>NUCLEOTIDE SEQUENCE [LARGE SCALE GENOMIC DNA]</scope>
    <source>
        <strain evidence="2 3">GH-12</strain>
    </source>
</reference>
<evidence type="ECO:0000313" key="3">
    <source>
        <dbReference type="Proteomes" id="UP001383192"/>
    </source>
</evidence>
<dbReference type="EMBL" id="JAYKXP010000018">
    <property type="protein sequence ID" value="KAK7047933.1"/>
    <property type="molecule type" value="Genomic_DNA"/>
</dbReference>
<feature type="compositionally biased region" description="Basic residues" evidence="1">
    <location>
        <begin position="589"/>
        <end position="599"/>
    </location>
</feature>